<evidence type="ECO:0000256" key="1">
    <source>
        <dbReference type="SAM" id="MobiDB-lite"/>
    </source>
</evidence>
<feature type="compositionally biased region" description="Polar residues" evidence="1">
    <location>
        <begin position="383"/>
        <end position="395"/>
    </location>
</feature>
<dbReference type="GO" id="GO:0005739">
    <property type="term" value="C:mitochondrion"/>
    <property type="evidence" value="ECO:0007669"/>
    <property type="project" value="TreeGrafter"/>
</dbReference>
<dbReference type="EMBL" id="BRPK01000020">
    <property type="protein sequence ID" value="GLB45222.1"/>
    <property type="molecule type" value="Genomic_DNA"/>
</dbReference>
<dbReference type="InterPro" id="IPR011990">
    <property type="entry name" value="TPR-like_helical_dom_sf"/>
</dbReference>
<name>A0A9P3UUJ5_LYOSH</name>
<dbReference type="Pfam" id="PF01535">
    <property type="entry name" value="PPR"/>
    <property type="match status" value="1"/>
</dbReference>
<dbReference type="GO" id="GO:0006396">
    <property type="term" value="P:RNA processing"/>
    <property type="evidence" value="ECO:0007669"/>
    <property type="project" value="TreeGrafter"/>
</dbReference>
<dbReference type="GO" id="GO:0007005">
    <property type="term" value="P:mitochondrion organization"/>
    <property type="evidence" value="ECO:0007669"/>
    <property type="project" value="TreeGrafter"/>
</dbReference>
<dbReference type="Proteomes" id="UP001063166">
    <property type="component" value="Unassembled WGS sequence"/>
</dbReference>
<comment type="caution">
    <text evidence="2">The sequence shown here is derived from an EMBL/GenBank/DDBJ whole genome shotgun (WGS) entry which is preliminary data.</text>
</comment>
<dbReference type="AlphaFoldDB" id="A0A9P3UUJ5"/>
<keyword evidence="3" id="KW-1185">Reference proteome</keyword>
<sequence>MTSTTRSWRCGQLGLIDWLCRHDMKVNGLCRAQSRISHLAACSRPPGLRGGLRVTFNAAKRHNLCASEHHTIRTLHHGWTVGARRSSSESAIKHLVSGTSTTLWLYEDPSQAFSRVEESPEVSNATLVGLVKDGKMGAADRLRLQLIERGIEIQPHAIYEQAAIANLRWADMEHCMEQFTTWFTLVPDYDPSKPPTPYGPFKDTRDVLIHSGWPSARLPLILRFGIISASKGYLRPILHDILPFIRFASPDGGARWLYEMEQAAVEYQSTHRPREAEETARRYRALTVDLCSQECWLDHALAIVRLERSFALPDRSYTLLIRALRNAGRLDDVKEVERHLMHDALRDPLPNSPELKLTSPSRVPHHPSKSAVETPVDHKSELSPPTSHTVGTCPTSDVTEDILKDVQQRTISRKSLSKQLRAFKYMLGKGTCPHHLRLIPFLSDFKTVGGSPRVITWLRHRALSRREPCGMAWINAELRYQNAERNYDEILKLYLTYLDTRLPLPSVFWYTLNRIAAENRFTIVPSLLPKYRLRDRWLILKSIIHLALRLPWPLATLQALYTSYRRAIARWPPPNRESNEILSTFIAVFGECGSPHDATRVLADTGSTPYLRQVETLALVLARAGKVDEAMALLRRIEVGADDRRKGMLVKGYDGKVDVAVPRITTYGRMIEGFVAAGLLEPALELERRMKARFKYEYGGGKKLDGAMKRLWALEMERAQQPKYPSVYR</sequence>
<accession>A0A9P3UUJ5</accession>
<dbReference type="OrthoDB" id="185373at2759"/>
<feature type="region of interest" description="Disordered" evidence="1">
    <location>
        <begin position="344"/>
        <end position="395"/>
    </location>
</feature>
<dbReference type="Gene3D" id="1.25.40.10">
    <property type="entry name" value="Tetratricopeptide repeat domain"/>
    <property type="match status" value="1"/>
</dbReference>
<evidence type="ECO:0000313" key="3">
    <source>
        <dbReference type="Proteomes" id="UP001063166"/>
    </source>
</evidence>
<dbReference type="PANTHER" id="PTHR47934">
    <property type="entry name" value="PENTATRICOPEPTIDE REPEAT-CONTAINING PROTEIN PET309, MITOCHONDRIAL"/>
    <property type="match status" value="1"/>
</dbReference>
<organism evidence="2 3">
    <name type="scientific">Lyophyllum shimeji</name>
    <name type="common">Hon-shimeji</name>
    <name type="synonym">Tricholoma shimeji</name>
    <dbReference type="NCBI Taxonomy" id="47721"/>
    <lineage>
        <taxon>Eukaryota</taxon>
        <taxon>Fungi</taxon>
        <taxon>Dikarya</taxon>
        <taxon>Basidiomycota</taxon>
        <taxon>Agaricomycotina</taxon>
        <taxon>Agaricomycetes</taxon>
        <taxon>Agaricomycetidae</taxon>
        <taxon>Agaricales</taxon>
        <taxon>Tricholomatineae</taxon>
        <taxon>Lyophyllaceae</taxon>
        <taxon>Lyophyllum</taxon>
    </lineage>
</organism>
<evidence type="ECO:0008006" key="4">
    <source>
        <dbReference type="Google" id="ProtNLM"/>
    </source>
</evidence>
<protein>
    <recommendedName>
        <fullName evidence="4">Pentatricopeptide repeat domain-containing protein</fullName>
    </recommendedName>
</protein>
<dbReference type="InterPro" id="IPR051114">
    <property type="entry name" value="Mito_RNA_Proc_CCM1"/>
</dbReference>
<evidence type="ECO:0000313" key="2">
    <source>
        <dbReference type="EMBL" id="GLB45222.1"/>
    </source>
</evidence>
<dbReference type="GO" id="GO:0003729">
    <property type="term" value="F:mRNA binding"/>
    <property type="evidence" value="ECO:0007669"/>
    <property type="project" value="TreeGrafter"/>
</dbReference>
<dbReference type="InterPro" id="IPR002885">
    <property type="entry name" value="PPR_rpt"/>
</dbReference>
<gene>
    <name evidence="2" type="ORF">LshimejAT787_2001270</name>
</gene>
<proteinExistence type="predicted"/>
<dbReference type="PANTHER" id="PTHR47934:SF21">
    <property type="entry name" value="OS01G0546500 PROTEIN"/>
    <property type="match status" value="1"/>
</dbReference>
<reference evidence="2" key="1">
    <citation type="submission" date="2022-07" db="EMBL/GenBank/DDBJ databases">
        <title>The genome of Lyophyllum shimeji provides insight into the initial evolution of ectomycorrhizal fungal genome.</title>
        <authorList>
            <person name="Kobayashi Y."/>
            <person name="Shibata T."/>
            <person name="Hirakawa H."/>
            <person name="Shigenobu S."/>
            <person name="Nishiyama T."/>
            <person name="Yamada A."/>
            <person name="Hasebe M."/>
            <person name="Kawaguchi M."/>
        </authorList>
    </citation>
    <scope>NUCLEOTIDE SEQUENCE</scope>
    <source>
        <strain evidence="2">AT787</strain>
    </source>
</reference>